<evidence type="ECO:0000313" key="1">
    <source>
        <dbReference type="EMBL" id="EGC34884.1"/>
    </source>
</evidence>
<dbReference type="VEuPathDB" id="AmoebaDB:DICPUDRAFT_79375"/>
<reference evidence="2" key="1">
    <citation type="journal article" date="2011" name="Genome Biol.">
        <title>Comparative genomics of the social amoebae Dictyostelium discoideum and Dictyostelium purpureum.</title>
        <authorList>
            <consortium name="US DOE Joint Genome Institute (JGI-PGF)"/>
            <person name="Sucgang R."/>
            <person name="Kuo A."/>
            <person name="Tian X."/>
            <person name="Salerno W."/>
            <person name="Parikh A."/>
            <person name="Feasley C.L."/>
            <person name="Dalin E."/>
            <person name="Tu H."/>
            <person name="Huang E."/>
            <person name="Barry K."/>
            <person name="Lindquist E."/>
            <person name="Shapiro H."/>
            <person name="Bruce D."/>
            <person name="Schmutz J."/>
            <person name="Salamov A."/>
            <person name="Fey P."/>
            <person name="Gaudet P."/>
            <person name="Anjard C."/>
            <person name="Babu M.M."/>
            <person name="Basu S."/>
            <person name="Bushmanova Y."/>
            <person name="van der Wel H."/>
            <person name="Katoh-Kurasawa M."/>
            <person name="Dinh C."/>
            <person name="Coutinho P.M."/>
            <person name="Saito T."/>
            <person name="Elias M."/>
            <person name="Schaap P."/>
            <person name="Kay R.R."/>
            <person name="Henrissat B."/>
            <person name="Eichinger L."/>
            <person name="Rivero F."/>
            <person name="Putnam N.H."/>
            <person name="West C.M."/>
            <person name="Loomis W.F."/>
            <person name="Chisholm R.L."/>
            <person name="Shaulsky G."/>
            <person name="Strassmann J.E."/>
            <person name="Queller D.C."/>
            <person name="Kuspa A."/>
            <person name="Grigoriev I.V."/>
        </authorList>
    </citation>
    <scope>NUCLEOTIDE SEQUENCE [LARGE SCALE GENOMIC DNA]</scope>
    <source>
        <strain evidence="2">QSDP1</strain>
    </source>
</reference>
<dbReference type="Pfam" id="PF13384">
    <property type="entry name" value="HTH_23"/>
    <property type="match status" value="1"/>
</dbReference>
<keyword evidence="2" id="KW-1185">Reference proteome</keyword>
<dbReference type="KEGG" id="dpp:DICPUDRAFT_79375"/>
<gene>
    <name evidence="1" type="ORF">DICPUDRAFT_79375</name>
</gene>
<accession>F0ZME2</accession>
<dbReference type="EMBL" id="GL871079">
    <property type="protein sequence ID" value="EGC34884.1"/>
    <property type="molecule type" value="Genomic_DNA"/>
</dbReference>
<proteinExistence type="predicted"/>
<dbReference type="GeneID" id="10502011"/>
<dbReference type="OrthoDB" id="4843387at2759"/>
<dbReference type="Proteomes" id="UP000001064">
    <property type="component" value="Unassembled WGS sequence"/>
</dbReference>
<dbReference type="AlphaFoldDB" id="F0ZME2"/>
<dbReference type="Gene3D" id="1.10.10.10">
    <property type="entry name" value="Winged helix-like DNA-binding domain superfamily/Winged helix DNA-binding domain"/>
    <property type="match status" value="1"/>
</dbReference>
<dbReference type="InterPro" id="IPR009057">
    <property type="entry name" value="Homeodomain-like_sf"/>
</dbReference>
<dbReference type="RefSeq" id="XP_003288576.1">
    <property type="nucleotide sequence ID" value="XM_003288528.1"/>
</dbReference>
<sequence length="113" mass="12890">MVLSVEKREMILKLHEEGLSHSKKAQIIGCSLSTIKNILKNYALNNSLEPKKASGRKRTLVPRIERVIKNLILDGKCHNLGQIKSYLYKNYNVQTSINTIRRSLLCNDVTLKV</sequence>
<organism evidence="1 2">
    <name type="scientific">Dictyostelium purpureum</name>
    <name type="common">Slime mold</name>
    <dbReference type="NCBI Taxonomy" id="5786"/>
    <lineage>
        <taxon>Eukaryota</taxon>
        <taxon>Amoebozoa</taxon>
        <taxon>Evosea</taxon>
        <taxon>Eumycetozoa</taxon>
        <taxon>Dictyostelia</taxon>
        <taxon>Dictyosteliales</taxon>
        <taxon>Dictyosteliaceae</taxon>
        <taxon>Dictyostelium</taxon>
    </lineage>
</organism>
<name>F0ZME2_DICPU</name>
<protein>
    <submittedName>
        <fullName evidence="1">Uncharacterized protein</fullName>
    </submittedName>
</protein>
<dbReference type="InParanoid" id="F0ZME2"/>
<evidence type="ECO:0000313" key="2">
    <source>
        <dbReference type="Proteomes" id="UP000001064"/>
    </source>
</evidence>
<dbReference type="InterPro" id="IPR036388">
    <property type="entry name" value="WH-like_DNA-bd_sf"/>
</dbReference>
<dbReference type="SUPFAM" id="SSF46689">
    <property type="entry name" value="Homeodomain-like"/>
    <property type="match status" value="1"/>
</dbReference>